<dbReference type="AlphaFoldDB" id="A0A561PQJ0"/>
<dbReference type="RefSeq" id="WP_145670392.1">
    <property type="nucleotide sequence ID" value="NZ_VIWO01000004.1"/>
</dbReference>
<accession>A0A561PQJ0</accession>
<comment type="caution">
    <text evidence="1">The sequence shown here is derived from an EMBL/GenBank/DDBJ whole genome shotgun (WGS) entry which is preliminary data.</text>
</comment>
<organism evidence="1 2">
    <name type="scientific">Chitinophaga polysaccharea</name>
    <dbReference type="NCBI Taxonomy" id="1293035"/>
    <lineage>
        <taxon>Bacteria</taxon>
        <taxon>Pseudomonadati</taxon>
        <taxon>Bacteroidota</taxon>
        <taxon>Chitinophagia</taxon>
        <taxon>Chitinophagales</taxon>
        <taxon>Chitinophagaceae</taxon>
        <taxon>Chitinophaga</taxon>
    </lineage>
</organism>
<dbReference type="Proteomes" id="UP000320811">
    <property type="component" value="Unassembled WGS sequence"/>
</dbReference>
<gene>
    <name evidence="1" type="ORF">FHW36_10469</name>
</gene>
<name>A0A561PQJ0_9BACT</name>
<dbReference type="OrthoDB" id="8705346at2"/>
<dbReference type="EMBL" id="VIWO01000004">
    <property type="protein sequence ID" value="TWF40387.1"/>
    <property type="molecule type" value="Genomic_DNA"/>
</dbReference>
<evidence type="ECO:0000313" key="2">
    <source>
        <dbReference type="Proteomes" id="UP000320811"/>
    </source>
</evidence>
<dbReference type="InterPro" id="IPR021087">
    <property type="entry name" value="Uncharacterised_PixA/AidA"/>
</dbReference>
<proteinExistence type="predicted"/>
<protein>
    <submittedName>
        <fullName evidence="1">Inclusion body protein</fullName>
    </submittedName>
</protein>
<sequence length="206" mass="22739">MTTTRTKPVKGARTDQFEPADIEITIVIDTNYVIKYCEDNNIDLTKYTQESPCPIDHKSEYMVCTGSRGIVSGQGTADLSFKAHVEDTVSFRAVSASNNQDNAVILYGVVKNPNPNISPNDDVFDAFQYTPITRTGAATPNPDRNSNGLPAKPHNVTFYSYKATVGQPGTEAFMVNFALYTLDDSGNNQTIYGYFQWDPTITVPEK</sequence>
<dbReference type="InterPro" id="IPR038712">
    <property type="entry name" value="PixA-like_sf"/>
</dbReference>
<evidence type="ECO:0000313" key="1">
    <source>
        <dbReference type="EMBL" id="TWF40387.1"/>
    </source>
</evidence>
<dbReference type="Pfam" id="PF12306">
    <property type="entry name" value="PixA"/>
    <property type="match status" value="1"/>
</dbReference>
<dbReference type="Gene3D" id="2.60.40.3910">
    <property type="entry name" value="Inclusion body protein"/>
    <property type="match status" value="1"/>
</dbReference>
<reference evidence="1 2" key="1">
    <citation type="submission" date="2019-06" db="EMBL/GenBank/DDBJ databases">
        <title>Sorghum-associated microbial communities from plants grown in Nebraska, USA.</title>
        <authorList>
            <person name="Schachtman D."/>
        </authorList>
    </citation>
    <scope>NUCLEOTIDE SEQUENCE [LARGE SCALE GENOMIC DNA]</scope>
    <source>
        <strain evidence="1 2">1209</strain>
    </source>
</reference>
<keyword evidence="2" id="KW-1185">Reference proteome</keyword>